<sequence length="152" mass="17179">MNLIILFLLASHVNAWEIFEFDQYPILKLTFLLLALCMLFLFLLTSITINLRFSALPITVRSGYFSVPLTVSLLATILLPPPLFWLAYFITIISSPWHGIIWNLIKCIFNWFVINLQLCSTFVIASSGTQQQEATISAPELAVDIEANPISN</sequence>
<name>A0ACC1BBN0_9ROSI</name>
<accession>A0ACC1BBN0</accession>
<evidence type="ECO:0000313" key="2">
    <source>
        <dbReference type="Proteomes" id="UP001164250"/>
    </source>
</evidence>
<organism evidence="1 2">
    <name type="scientific">Pistacia atlantica</name>
    <dbReference type="NCBI Taxonomy" id="434234"/>
    <lineage>
        <taxon>Eukaryota</taxon>
        <taxon>Viridiplantae</taxon>
        <taxon>Streptophyta</taxon>
        <taxon>Embryophyta</taxon>
        <taxon>Tracheophyta</taxon>
        <taxon>Spermatophyta</taxon>
        <taxon>Magnoliopsida</taxon>
        <taxon>eudicotyledons</taxon>
        <taxon>Gunneridae</taxon>
        <taxon>Pentapetalae</taxon>
        <taxon>rosids</taxon>
        <taxon>malvids</taxon>
        <taxon>Sapindales</taxon>
        <taxon>Anacardiaceae</taxon>
        <taxon>Pistacia</taxon>
    </lineage>
</organism>
<reference evidence="2" key="1">
    <citation type="journal article" date="2023" name="G3 (Bethesda)">
        <title>Genome assembly and association tests identify interacting loci associated with vigor, precocity, and sex in interspecific pistachio rootstocks.</title>
        <authorList>
            <person name="Palmer W."/>
            <person name="Jacygrad E."/>
            <person name="Sagayaradj S."/>
            <person name="Cavanaugh K."/>
            <person name="Han R."/>
            <person name="Bertier L."/>
            <person name="Beede B."/>
            <person name="Kafkas S."/>
            <person name="Golino D."/>
            <person name="Preece J."/>
            <person name="Michelmore R."/>
        </authorList>
    </citation>
    <scope>NUCLEOTIDE SEQUENCE [LARGE SCALE GENOMIC DNA]</scope>
</reference>
<gene>
    <name evidence="1" type="ORF">Patl1_15528</name>
</gene>
<keyword evidence="2" id="KW-1185">Reference proteome</keyword>
<comment type="caution">
    <text evidence="1">The sequence shown here is derived from an EMBL/GenBank/DDBJ whole genome shotgun (WGS) entry which is preliminary data.</text>
</comment>
<dbReference type="EMBL" id="CM047902">
    <property type="protein sequence ID" value="KAJ0096262.1"/>
    <property type="molecule type" value="Genomic_DNA"/>
</dbReference>
<protein>
    <submittedName>
        <fullName evidence="1">Uncharacterized protein</fullName>
    </submittedName>
</protein>
<dbReference type="Proteomes" id="UP001164250">
    <property type="component" value="Chromosome 6"/>
</dbReference>
<evidence type="ECO:0000313" key="1">
    <source>
        <dbReference type="EMBL" id="KAJ0096262.1"/>
    </source>
</evidence>
<proteinExistence type="predicted"/>